<evidence type="ECO:0000313" key="1">
    <source>
        <dbReference type="EMBL" id="CAI6226487.1"/>
    </source>
</evidence>
<name>A0A9W4U153_9PLEO</name>
<reference evidence="1" key="1">
    <citation type="submission" date="2023-01" db="EMBL/GenBank/DDBJ databases">
        <authorList>
            <person name="Van Ghelder C."/>
            <person name="Rancurel C."/>
        </authorList>
    </citation>
    <scope>NUCLEOTIDE SEQUENCE</scope>
    <source>
        <strain evidence="1">CNCM I-4278</strain>
    </source>
</reference>
<sequence>MPGRQEIVIDEQPHRGTSEFESKADCVQRPNLCTLKDWLLLRIIRSAYFSSR</sequence>
<organism evidence="1 2">
    <name type="scientific">Periconia digitata</name>
    <dbReference type="NCBI Taxonomy" id="1303443"/>
    <lineage>
        <taxon>Eukaryota</taxon>
        <taxon>Fungi</taxon>
        <taxon>Dikarya</taxon>
        <taxon>Ascomycota</taxon>
        <taxon>Pezizomycotina</taxon>
        <taxon>Dothideomycetes</taxon>
        <taxon>Pleosporomycetidae</taxon>
        <taxon>Pleosporales</taxon>
        <taxon>Massarineae</taxon>
        <taxon>Periconiaceae</taxon>
        <taxon>Periconia</taxon>
    </lineage>
</organism>
<dbReference type="EMBL" id="CAOQHR010000001">
    <property type="protein sequence ID" value="CAI6226487.1"/>
    <property type="molecule type" value="Genomic_DNA"/>
</dbReference>
<dbReference type="Proteomes" id="UP001152607">
    <property type="component" value="Unassembled WGS sequence"/>
</dbReference>
<accession>A0A9W4U153</accession>
<keyword evidence="2" id="KW-1185">Reference proteome</keyword>
<protein>
    <submittedName>
        <fullName evidence="1">Uncharacterized protein</fullName>
    </submittedName>
</protein>
<evidence type="ECO:0000313" key="2">
    <source>
        <dbReference type="Proteomes" id="UP001152607"/>
    </source>
</evidence>
<dbReference type="AlphaFoldDB" id="A0A9W4U153"/>
<proteinExistence type="predicted"/>
<gene>
    <name evidence="1" type="ORF">PDIGIT_LOCUS45</name>
</gene>
<comment type="caution">
    <text evidence="1">The sequence shown here is derived from an EMBL/GenBank/DDBJ whole genome shotgun (WGS) entry which is preliminary data.</text>
</comment>